<gene>
    <name evidence="3" type="primary">LOC130467702</name>
</gene>
<dbReference type="RefSeq" id="XP_056692275.1">
    <property type="nucleotide sequence ID" value="XM_056836297.1"/>
</dbReference>
<evidence type="ECO:0000313" key="2">
    <source>
        <dbReference type="Proteomes" id="UP000813463"/>
    </source>
</evidence>
<accession>A0ABM3R9J2</accession>
<dbReference type="Proteomes" id="UP000813463">
    <property type="component" value="Chromosome 2"/>
</dbReference>
<evidence type="ECO:0000259" key="1">
    <source>
        <dbReference type="Pfam" id="PF07727"/>
    </source>
</evidence>
<dbReference type="SUPFAM" id="SSF56672">
    <property type="entry name" value="DNA/RNA polymerases"/>
    <property type="match status" value="1"/>
</dbReference>
<organism evidence="2 3">
    <name type="scientific">Spinacia oleracea</name>
    <name type="common">Spinach</name>
    <dbReference type="NCBI Taxonomy" id="3562"/>
    <lineage>
        <taxon>Eukaryota</taxon>
        <taxon>Viridiplantae</taxon>
        <taxon>Streptophyta</taxon>
        <taxon>Embryophyta</taxon>
        <taxon>Tracheophyta</taxon>
        <taxon>Spermatophyta</taxon>
        <taxon>Magnoliopsida</taxon>
        <taxon>eudicotyledons</taxon>
        <taxon>Gunneridae</taxon>
        <taxon>Pentapetalae</taxon>
        <taxon>Caryophyllales</taxon>
        <taxon>Chenopodiaceae</taxon>
        <taxon>Chenopodioideae</taxon>
        <taxon>Anserineae</taxon>
        <taxon>Spinacia</taxon>
    </lineage>
</organism>
<name>A0ABM3R9J2_SPIOL</name>
<feature type="domain" description="Reverse transcriptase Ty1/copia-type" evidence="1">
    <location>
        <begin position="11"/>
        <end position="105"/>
    </location>
</feature>
<evidence type="ECO:0000313" key="3">
    <source>
        <dbReference type="RefSeq" id="XP_056692275.1"/>
    </source>
</evidence>
<keyword evidence="2" id="KW-1185">Reference proteome</keyword>
<sequence length="105" mass="11993">MEKEIEALLNNQTWEMVDLPPGKRPIGCKWVFKVKLKADGTLERCKARLVAQGYTQKFGIDFEETFSPVVKMATVRCIIALAASRKWVIFQLDVNNAFLHGDLHE</sequence>
<proteinExistence type="predicted"/>
<reference evidence="2" key="1">
    <citation type="journal article" date="2021" name="Nat. Commun.">
        <title>Genomic analyses provide insights into spinach domestication and the genetic basis of agronomic traits.</title>
        <authorList>
            <person name="Cai X."/>
            <person name="Sun X."/>
            <person name="Xu C."/>
            <person name="Sun H."/>
            <person name="Wang X."/>
            <person name="Ge C."/>
            <person name="Zhang Z."/>
            <person name="Wang Q."/>
            <person name="Fei Z."/>
            <person name="Jiao C."/>
            <person name="Wang Q."/>
        </authorList>
    </citation>
    <scope>NUCLEOTIDE SEQUENCE [LARGE SCALE GENOMIC DNA]</scope>
    <source>
        <strain evidence="2">cv. Varoflay</strain>
    </source>
</reference>
<dbReference type="Pfam" id="PF07727">
    <property type="entry name" value="RVT_2"/>
    <property type="match status" value="1"/>
</dbReference>
<dbReference type="GeneID" id="130467702"/>
<dbReference type="InterPro" id="IPR043502">
    <property type="entry name" value="DNA/RNA_pol_sf"/>
</dbReference>
<reference evidence="3" key="2">
    <citation type="submission" date="2025-08" db="UniProtKB">
        <authorList>
            <consortium name="RefSeq"/>
        </authorList>
    </citation>
    <scope>IDENTIFICATION</scope>
    <source>
        <tissue evidence="3">Leaf</tissue>
    </source>
</reference>
<protein>
    <submittedName>
        <fullName evidence="3">Uncharacterized mitochondrial protein AtMg00820-like</fullName>
    </submittedName>
</protein>
<dbReference type="InterPro" id="IPR013103">
    <property type="entry name" value="RVT_2"/>
</dbReference>